<gene>
    <name evidence="3" type="ORF">ELQ92_13980</name>
</gene>
<feature type="transmembrane region" description="Helical" evidence="1">
    <location>
        <begin position="394"/>
        <end position="415"/>
    </location>
</feature>
<name>A0A3S4BYN7_9MICO</name>
<reference evidence="3 4" key="1">
    <citation type="submission" date="2018-12" db="EMBL/GenBank/DDBJ databases">
        <authorList>
            <person name="Li F."/>
        </authorList>
    </citation>
    <scope>NUCLEOTIDE SEQUENCE [LARGE SCALE GENOMIC DNA]</scope>
    <source>
        <strain evidence="3 4">8H24J-4-2</strain>
    </source>
</reference>
<dbReference type="InterPro" id="IPR051172">
    <property type="entry name" value="Chlamydia_OmcB"/>
</dbReference>
<feature type="domain" description="DUF7927" evidence="2">
    <location>
        <begin position="116"/>
        <end position="249"/>
    </location>
</feature>
<accession>A0A3S4BYN7</accession>
<keyword evidence="1" id="KW-1133">Transmembrane helix</keyword>
<dbReference type="PANTHER" id="PTHR34819">
    <property type="entry name" value="LARGE CYSTEINE-RICH PERIPLASMIC PROTEIN OMCB"/>
    <property type="match status" value="1"/>
</dbReference>
<dbReference type="Proteomes" id="UP000288603">
    <property type="component" value="Unassembled WGS sequence"/>
</dbReference>
<dbReference type="InterPro" id="IPR057687">
    <property type="entry name" value="DUF7927"/>
</dbReference>
<evidence type="ECO:0000259" key="2">
    <source>
        <dbReference type="Pfam" id="PF25549"/>
    </source>
</evidence>
<protein>
    <submittedName>
        <fullName evidence="3">DUF11 domain-containing protein</fullName>
    </submittedName>
</protein>
<feature type="non-terminal residue" evidence="3">
    <location>
        <position position="1"/>
    </location>
</feature>
<dbReference type="NCBIfam" id="TIGR01451">
    <property type="entry name" value="B_ant_repeat"/>
    <property type="match status" value="2"/>
</dbReference>
<organism evidence="3 4">
    <name type="scientific">Labedella populi</name>
    <dbReference type="NCBI Taxonomy" id="2498850"/>
    <lineage>
        <taxon>Bacteria</taxon>
        <taxon>Bacillati</taxon>
        <taxon>Actinomycetota</taxon>
        <taxon>Actinomycetes</taxon>
        <taxon>Micrococcales</taxon>
        <taxon>Microbacteriaceae</taxon>
        <taxon>Labedella</taxon>
    </lineage>
</organism>
<keyword evidence="1" id="KW-0812">Transmembrane</keyword>
<dbReference type="InterPro" id="IPR047589">
    <property type="entry name" value="DUF11_rpt"/>
</dbReference>
<feature type="domain" description="DUF7927" evidence="2">
    <location>
        <begin position="252"/>
        <end position="381"/>
    </location>
</feature>
<evidence type="ECO:0000313" key="3">
    <source>
        <dbReference type="EMBL" id="RWZ59356.1"/>
    </source>
</evidence>
<keyword evidence="1" id="KW-0472">Membrane</keyword>
<proteinExistence type="predicted"/>
<dbReference type="Pfam" id="PF25549">
    <property type="entry name" value="DUF7927"/>
    <property type="match status" value="3"/>
</dbReference>
<dbReference type="OrthoDB" id="134475at2"/>
<comment type="caution">
    <text evidence="3">The sequence shown here is derived from an EMBL/GenBank/DDBJ whole genome shotgun (WGS) entry which is preliminary data.</text>
</comment>
<evidence type="ECO:0000313" key="4">
    <source>
        <dbReference type="Proteomes" id="UP000288603"/>
    </source>
</evidence>
<sequence length="434" mass="44255">DELTYTLTFTNSGNAVGAVDFTDHLANVLDDAEVTAQPVSSHASVTASAVTDERVVVSGTLAPAQTVTVSYTVTVAPDGQRGDDVLGNYLVRGDAAPPTQCLDGDVDCTVNPVPEIVDSKSADPVSGSSVAAGQTVTYTLSFRNDGAAAGVFARDDVLTGVLDDADLVGEPTVDGDGDMATKLVDDRLVVTGSLDPGASATVSYSVVIRPFAQQSDHVLGNVLVRAGGEPPATCEPPEGEDADCTVHPVGEIAATKSVDPASTTAVEQGDVLTYTLTFHNTGAGAATVDYLDRMGDVLDDATLTRSARASVDALELEFSGDVLSIGGRLEAGETATVTYSVTVMAYDRQGNHVLGNYLGLSNQSPTGMCADGSALCTTNPIQVPPPLAITGGTIGFGAIAAGLIAIILGGVLLVARRRREAGEPAERDGEDGAL</sequence>
<keyword evidence="4" id="KW-1185">Reference proteome</keyword>
<feature type="domain" description="DUF7927" evidence="2">
    <location>
        <begin position="1"/>
        <end position="113"/>
    </location>
</feature>
<evidence type="ECO:0000256" key="1">
    <source>
        <dbReference type="SAM" id="Phobius"/>
    </source>
</evidence>
<dbReference type="AlphaFoldDB" id="A0A3S4BYN7"/>
<dbReference type="EMBL" id="RZNC01000005">
    <property type="protein sequence ID" value="RWZ59356.1"/>
    <property type="molecule type" value="Genomic_DNA"/>
</dbReference>